<dbReference type="Gene3D" id="1.25.40.10">
    <property type="entry name" value="Tetratricopeptide repeat domain"/>
    <property type="match status" value="1"/>
</dbReference>
<protein>
    <submittedName>
        <fullName evidence="2">Uncharacterized protein</fullName>
    </submittedName>
</protein>
<dbReference type="EMBL" id="OZ019907">
    <property type="protein sequence ID" value="CAK9206381.1"/>
    <property type="molecule type" value="Genomic_DNA"/>
</dbReference>
<dbReference type="InterPro" id="IPR019734">
    <property type="entry name" value="TPR_rpt"/>
</dbReference>
<sequence length="343" mass="37728">MAIAVGVGTTPGIYRCSSSHDFSAKAELSNFLPAQNALHDVSKTSHVTPRRGDLALSSLRLLDFFCRHNNRSSSMIHREDFRHRFRREARQGVDIMPKKNFFQQTSVRADGSNANLQQRSNEEVDRRRTQQQEIRVCTNKTCRRSGSLETLDIIRSLAPPSVTVQSCGCLGSCGVGPNLVILPMEMIVNHCNTAAHAARLLALQCGAENPDVNLKALALKQQANKAFELGNYPKAEKLYSEAIDLSPSGGLHFIFANRSALRLALGEFKAALEDAKEAAKIAPQWPQAFLRQADAFSAMGEIQAALSALKTALHFDPSLRRSKSYQVKTRDLQSKLALLIASA</sequence>
<dbReference type="InterPro" id="IPR036249">
    <property type="entry name" value="Thioredoxin-like_sf"/>
</dbReference>
<reference evidence="2" key="1">
    <citation type="submission" date="2024-02" db="EMBL/GenBank/DDBJ databases">
        <authorList>
            <consortium name="ELIXIR-Norway"/>
            <consortium name="Elixir Norway"/>
        </authorList>
    </citation>
    <scope>NUCLEOTIDE SEQUENCE</scope>
</reference>
<evidence type="ECO:0000256" key="1">
    <source>
        <dbReference type="PROSITE-ProRule" id="PRU00339"/>
    </source>
</evidence>
<feature type="repeat" description="TPR" evidence="1">
    <location>
        <begin position="216"/>
        <end position="249"/>
    </location>
</feature>
<evidence type="ECO:0000313" key="3">
    <source>
        <dbReference type="Proteomes" id="UP001497512"/>
    </source>
</evidence>
<proteinExistence type="predicted"/>
<dbReference type="SMART" id="SM00028">
    <property type="entry name" value="TPR"/>
    <property type="match status" value="3"/>
</dbReference>
<name>A0ABP0TVV5_9BRYO</name>
<gene>
    <name evidence="2" type="ORF">CSSPTR1EN2_LOCUS8320</name>
</gene>
<dbReference type="Proteomes" id="UP001497512">
    <property type="component" value="Chromosome 15"/>
</dbReference>
<keyword evidence="3" id="KW-1185">Reference proteome</keyword>
<evidence type="ECO:0000313" key="2">
    <source>
        <dbReference type="EMBL" id="CAK9206381.1"/>
    </source>
</evidence>
<dbReference type="PANTHER" id="PTHR47682">
    <property type="entry name" value="TETRATRICOPEPTIDE REPEAT (TPR)-CONTAINING PROTEIN"/>
    <property type="match status" value="1"/>
</dbReference>
<organism evidence="2 3">
    <name type="scientific">Sphagnum troendelagicum</name>
    <dbReference type="NCBI Taxonomy" id="128251"/>
    <lineage>
        <taxon>Eukaryota</taxon>
        <taxon>Viridiplantae</taxon>
        <taxon>Streptophyta</taxon>
        <taxon>Embryophyta</taxon>
        <taxon>Bryophyta</taxon>
        <taxon>Sphagnophytina</taxon>
        <taxon>Sphagnopsida</taxon>
        <taxon>Sphagnales</taxon>
        <taxon>Sphagnaceae</taxon>
        <taxon>Sphagnum</taxon>
    </lineage>
</organism>
<dbReference type="InterPro" id="IPR011990">
    <property type="entry name" value="TPR-like_helical_dom_sf"/>
</dbReference>
<dbReference type="SUPFAM" id="SSF52833">
    <property type="entry name" value="Thioredoxin-like"/>
    <property type="match status" value="1"/>
</dbReference>
<dbReference type="PANTHER" id="PTHR47682:SF1">
    <property type="entry name" value="TETRATRICOPEPTIDE REPEAT (TPR)-CONTAINING PROTEIN"/>
    <property type="match status" value="1"/>
</dbReference>
<dbReference type="CDD" id="cd02980">
    <property type="entry name" value="TRX_Fd_family"/>
    <property type="match status" value="1"/>
</dbReference>
<dbReference type="SUPFAM" id="SSF48452">
    <property type="entry name" value="TPR-like"/>
    <property type="match status" value="1"/>
</dbReference>
<accession>A0ABP0TVV5</accession>
<dbReference type="PROSITE" id="PS50005">
    <property type="entry name" value="TPR"/>
    <property type="match status" value="2"/>
</dbReference>
<feature type="repeat" description="TPR" evidence="1">
    <location>
        <begin position="286"/>
        <end position="319"/>
    </location>
</feature>
<dbReference type="Gene3D" id="3.40.30.10">
    <property type="entry name" value="Glutaredoxin"/>
    <property type="match status" value="1"/>
</dbReference>
<keyword evidence="1" id="KW-0802">TPR repeat</keyword>